<dbReference type="InterPro" id="IPR013083">
    <property type="entry name" value="Znf_RING/FYVE/PHD"/>
</dbReference>
<evidence type="ECO:0000313" key="9">
    <source>
        <dbReference type="Ensembl" id="ENSXCOP00000015073.1"/>
    </source>
</evidence>
<dbReference type="STRING" id="32473.ENSXCOP00000015073"/>
<name>A0A3B5LST4_9TELE</name>
<evidence type="ECO:0000256" key="4">
    <source>
        <dbReference type="PROSITE-ProRule" id="PRU00146"/>
    </source>
</evidence>
<dbReference type="FunFam" id="3.30.40.10:FF:000053">
    <property type="entry name" value="protein AF-10 isoform X2"/>
    <property type="match status" value="1"/>
</dbReference>
<dbReference type="InterPro" id="IPR019787">
    <property type="entry name" value="Znf_PHD-finger"/>
</dbReference>
<evidence type="ECO:0008006" key="11">
    <source>
        <dbReference type="Google" id="ProtNLM"/>
    </source>
</evidence>
<dbReference type="AlphaFoldDB" id="A0A3B5LST4"/>
<organism evidence="9 10">
    <name type="scientific">Xiphophorus couchianus</name>
    <name type="common">Monterrey platyfish</name>
    <dbReference type="NCBI Taxonomy" id="32473"/>
    <lineage>
        <taxon>Eukaryota</taxon>
        <taxon>Metazoa</taxon>
        <taxon>Chordata</taxon>
        <taxon>Craniata</taxon>
        <taxon>Vertebrata</taxon>
        <taxon>Euteleostomi</taxon>
        <taxon>Actinopterygii</taxon>
        <taxon>Neopterygii</taxon>
        <taxon>Teleostei</taxon>
        <taxon>Neoteleostei</taxon>
        <taxon>Acanthomorphata</taxon>
        <taxon>Ovalentaria</taxon>
        <taxon>Atherinomorphae</taxon>
        <taxon>Cyprinodontiformes</taxon>
        <taxon>Poeciliidae</taxon>
        <taxon>Poeciliinae</taxon>
        <taxon>Xiphophorus</taxon>
    </lineage>
</organism>
<reference evidence="9" key="2">
    <citation type="submission" date="2025-09" db="UniProtKB">
        <authorList>
            <consortium name="Ensembl"/>
        </authorList>
    </citation>
    <scope>IDENTIFICATION</scope>
</reference>
<feature type="domain" description="PHD-type" evidence="8">
    <location>
        <begin position="62"/>
        <end position="172"/>
    </location>
</feature>
<dbReference type="InterPro" id="IPR050701">
    <property type="entry name" value="Histone_Mod_Regulator"/>
</dbReference>
<dbReference type="GO" id="GO:0031491">
    <property type="term" value="F:nucleosome binding"/>
    <property type="evidence" value="ECO:0007669"/>
    <property type="project" value="TreeGrafter"/>
</dbReference>
<evidence type="ECO:0000313" key="10">
    <source>
        <dbReference type="Proteomes" id="UP000261380"/>
    </source>
</evidence>
<keyword evidence="1" id="KW-0479">Metal-binding</keyword>
<keyword evidence="10" id="KW-1185">Reference proteome</keyword>
<dbReference type="PROSITE" id="PS01359">
    <property type="entry name" value="ZF_PHD_1"/>
    <property type="match status" value="1"/>
</dbReference>
<feature type="coiled-coil region" evidence="5">
    <location>
        <begin position="468"/>
        <end position="502"/>
    </location>
</feature>
<dbReference type="GO" id="GO:0006357">
    <property type="term" value="P:regulation of transcription by RNA polymerase II"/>
    <property type="evidence" value="ECO:0007669"/>
    <property type="project" value="TreeGrafter"/>
</dbReference>
<feature type="compositionally biased region" description="Acidic residues" evidence="6">
    <location>
        <begin position="198"/>
        <end position="222"/>
    </location>
</feature>
<evidence type="ECO:0000256" key="2">
    <source>
        <dbReference type="ARBA" id="ARBA00022771"/>
    </source>
</evidence>
<dbReference type="PROSITE" id="PS51805">
    <property type="entry name" value="EPHD"/>
    <property type="match status" value="1"/>
</dbReference>
<feature type="compositionally biased region" description="Low complexity" evidence="6">
    <location>
        <begin position="286"/>
        <end position="295"/>
    </location>
</feature>
<feature type="region of interest" description="Disordered" evidence="6">
    <location>
        <begin position="286"/>
        <end position="386"/>
    </location>
</feature>
<dbReference type="SMART" id="SM00249">
    <property type="entry name" value="PHD"/>
    <property type="match status" value="1"/>
</dbReference>
<dbReference type="InterPro" id="IPR019786">
    <property type="entry name" value="Zinc_finger_PHD-type_CS"/>
</dbReference>
<accession>A0A3B5LST4</accession>
<evidence type="ECO:0000256" key="3">
    <source>
        <dbReference type="ARBA" id="ARBA00022833"/>
    </source>
</evidence>
<protein>
    <recommendedName>
        <fullName evidence="11">MLLT6, PHD finger containing</fullName>
    </recommendedName>
</protein>
<feature type="compositionally biased region" description="Basic residues" evidence="6">
    <location>
        <begin position="325"/>
        <end position="344"/>
    </location>
</feature>
<feature type="region of interest" description="Disordered" evidence="6">
    <location>
        <begin position="197"/>
        <end position="255"/>
    </location>
</feature>
<dbReference type="InterPro" id="IPR001965">
    <property type="entry name" value="Znf_PHD"/>
</dbReference>
<feature type="compositionally biased region" description="Basic and acidic residues" evidence="6">
    <location>
        <begin position="345"/>
        <end position="354"/>
    </location>
</feature>
<feature type="region of interest" description="Disordered" evidence="6">
    <location>
        <begin position="548"/>
        <end position="576"/>
    </location>
</feature>
<sequence length="686" mass="74385">MREMVGGCCVCSDERGWAENPLVYCDGHGCSVAVHQACYGIVQVPTGPWFCRKCESQERAARVRCDLCPHKDGALKRTDSGGWAHVVCALYIPEVQFANVLTMEPIILQYVPHERYLKVRNIKTEAGRKCVLCNLPLSYSKTMDAQMAGLLCEEEGPEADNVKYCGYCKHHYNKMVQRKSSFLHLAYFSERFVLSAVQDEEEEEEEEKDDKDEEEEEEEEEDCKYQKPPALTPADCPLAGSQSHERTESNSSPFENKVTISTFGSIMRITSSSGLGSTCKIRKISSSSDYKPSKSLTKPSQVSAPPVLEDASMKDKIAPPPLPRERRHHSNKKSRHGPGRPRGSKNRERRDEDHHHHHGDAPAPPPPALSSSLYQSPSSSSHPAFPSTLLKDPLTLGGGVCSTPLSLSGGVCSTSLSLGGAMCSTPLSSGLLSSHGSSHSLPSVSAVSNTQVCQRKFTQTPSGNSSHLVEMLKSLHSLQQENQRLQDQILSLTAKRERLQLLNTELAVPFQPHIHTIPGLHSSSQISFLSSSQAFVFLIQELHSNSPSRSSSSLSFQGTPPPQQSPASFGQPLLNGLNRGPSDALGSISQSSALSVGGLIASITGSPQLNMNGVLGGLNGVIQSPVQSAQQPSLPALRPQPPPLNPQALAQGFQLPKNVSPYVAALLPFVVVVRDALIHKMSFNSL</sequence>
<keyword evidence="2 4" id="KW-0863">Zinc-finger</keyword>
<dbReference type="SUPFAM" id="SSF57903">
    <property type="entry name" value="FYVE/PHD zinc finger"/>
    <property type="match status" value="1"/>
</dbReference>
<dbReference type="PROSITE" id="PS50016">
    <property type="entry name" value="ZF_PHD_2"/>
    <property type="match status" value="1"/>
</dbReference>
<dbReference type="PANTHER" id="PTHR13793">
    <property type="entry name" value="PHD FINGER PROTEINS"/>
    <property type="match status" value="1"/>
</dbReference>
<dbReference type="InterPro" id="IPR011011">
    <property type="entry name" value="Znf_FYVE_PHD"/>
</dbReference>
<proteinExistence type="predicted"/>
<dbReference type="InterPro" id="IPR034732">
    <property type="entry name" value="EPHD"/>
</dbReference>
<keyword evidence="5" id="KW-0175">Coiled coil</keyword>
<dbReference type="PANTHER" id="PTHR13793:SF90">
    <property type="entry name" value="PROTEIN AF-17"/>
    <property type="match status" value="1"/>
</dbReference>
<evidence type="ECO:0000256" key="1">
    <source>
        <dbReference type="ARBA" id="ARBA00022723"/>
    </source>
</evidence>
<feature type="domain" description="PHD-type" evidence="7">
    <location>
        <begin position="5"/>
        <end position="57"/>
    </location>
</feature>
<feature type="compositionally biased region" description="Low complexity" evidence="6">
    <location>
        <begin position="369"/>
        <end position="386"/>
    </location>
</feature>
<dbReference type="GeneTree" id="ENSGT00940000158572"/>
<dbReference type="Pfam" id="PF13832">
    <property type="entry name" value="zf-HC5HC2H_2"/>
    <property type="match status" value="1"/>
</dbReference>
<dbReference type="GO" id="GO:0005634">
    <property type="term" value="C:nucleus"/>
    <property type="evidence" value="ECO:0007669"/>
    <property type="project" value="TreeGrafter"/>
</dbReference>
<dbReference type="Pfam" id="PF13831">
    <property type="entry name" value="PHD_2"/>
    <property type="match status" value="1"/>
</dbReference>
<dbReference type="InterPro" id="IPR049781">
    <property type="entry name" value="AF10/AF17_PHD"/>
</dbReference>
<keyword evidence="3" id="KW-0862">Zinc</keyword>
<evidence type="ECO:0000256" key="5">
    <source>
        <dbReference type="SAM" id="Coils"/>
    </source>
</evidence>
<evidence type="ECO:0000259" key="7">
    <source>
        <dbReference type="PROSITE" id="PS50016"/>
    </source>
</evidence>
<dbReference type="GO" id="GO:0042393">
    <property type="term" value="F:histone binding"/>
    <property type="evidence" value="ECO:0007669"/>
    <property type="project" value="TreeGrafter"/>
</dbReference>
<dbReference type="Ensembl" id="ENSXCOT00000015262.1">
    <property type="protein sequence ID" value="ENSXCOP00000015073.1"/>
    <property type="gene ID" value="ENSXCOG00000011424.1"/>
</dbReference>
<reference evidence="9" key="1">
    <citation type="submission" date="2025-08" db="UniProtKB">
        <authorList>
            <consortium name="Ensembl"/>
        </authorList>
    </citation>
    <scope>IDENTIFICATION</scope>
</reference>
<evidence type="ECO:0000256" key="6">
    <source>
        <dbReference type="SAM" id="MobiDB-lite"/>
    </source>
</evidence>
<dbReference type="CDD" id="cd15574">
    <property type="entry name" value="PHD_AF10_AF17"/>
    <property type="match status" value="1"/>
</dbReference>
<dbReference type="Gene3D" id="3.30.40.10">
    <property type="entry name" value="Zinc/RING finger domain, C3HC4 (zinc finger)"/>
    <property type="match status" value="2"/>
</dbReference>
<dbReference type="Proteomes" id="UP000261380">
    <property type="component" value="Unplaced"/>
</dbReference>
<evidence type="ECO:0000259" key="8">
    <source>
        <dbReference type="PROSITE" id="PS51805"/>
    </source>
</evidence>
<dbReference type="GO" id="GO:0008270">
    <property type="term" value="F:zinc ion binding"/>
    <property type="evidence" value="ECO:0007669"/>
    <property type="project" value="UniProtKB-KW"/>
</dbReference>